<keyword evidence="2" id="KW-1185">Reference proteome</keyword>
<organism evidence="1 2">
    <name type="scientific">Mycena albidolilacea</name>
    <dbReference type="NCBI Taxonomy" id="1033008"/>
    <lineage>
        <taxon>Eukaryota</taxon>
        <taxon>Fungi</taxon>
        <taxon>Dikarya</taxon>
        <taxon>Basidiomycota</taxon>
        <taxon>Agaricomycotina</taxon>
        <taxon>Agaricomycetes</taxon>
        <taxon>Agaricomycetidae</taxon>
        <taxon>Agaricales</taxon>
        <taxon>Marasmiineae</taxon>
        <taxon>Mycenaceae</taxon>
        <taxon>Mycena</taxon>
    </lineage>
</organism>
<proteinExistence type="predicted"/>
<name>A0AAD7E954_9AGAR</name>
<comment type="caution">
    <text evidence="1">The sequence shown here is derived from an EMBL/GenBank/DDBJ whole genome shotgun (WGS) entry which is preliminary data.</text>
</comment>
<gene>
    <name evidence="1" type="ORF">DFH08DRAFT_976689</name>
</gene>
<accession>A0AAD7E954</accession>
<evidence type="ECO:0000313" key="2">
    <source>
        <dbReference type="Proteomes" id="UP001218218"/>
    </source>
</evidence>
<dbReference type="EMBL" id="JARIHO010000101">
    <property type="protein sequence ID" value="KAJ7304511.1"/>
    <property type="molecule type" value="Genomic_DNA"/>
</dbReference>
<reference evidence="1" key="1">
    <citation type="submission" date="2023-03" db="EMBL/GenBank/DDBJ databases">
        <title>Massive genome expansion in bonnet fungi (Mycena s.s.) driven by repeated elements and novel gene families across ecological guilds.</title>
        <authorList>
            <consortium name="Lawrence Berkeley National Laboratory"/>
            <person name="Harder C.B."/>
            <person name="Miyauchi S."/>
            <person name="Viragh M."/>
            <person name="Kuo A."/>
            <person name="Thoen E."/>
            <person name="Andreopoulos B."/>
            <person name="Lu D."/>
            <person name="Skrede I."/>
            <person name="Drula E."/>
            <person name="Henrissat B."/>
            <person name="Morin E."/>
            <person name="Kohler A."/>
            <person name="Barry K."/>
            <person name="LaButti K."/>
            <person name="Morin E."/>
            <person name="Salamov A."/>
            <person name="Lipzen A."/>
            <person name="Mereny Z."/>
            <person name="Hegedus B."/>
            <person name="Baldrian P."/>
            <person name="Stursova M."/>
            <person name="Weitz H."/>
            <person name="Taylor A."/>
            <person name="Grigoriev I.V."/>
            <person name="Nagy L.G."/>
            <person name="Martin F."/>
            <person name="Kauserud H."/>
        </authorList>
    </citation>
    <scope>NUCLEOTIDE SEQUENCE</scope>
    <source>
        <strain evidence="1">CBHHK002</strain>
    </source>
</reference>
<evidence type="ECO:0000313" key="1">
    <source>
        <dbReference type="EMBL" id="KAJ7304511.1"/>
    </source>
</evidence>
<dbReference type="AlphaFoldDB" id="A0AAD7E954"/>
<protein>
    <submittedName>
        <fullName evidence="1">Uncharacterized protein</fullName>
    </submittedName>
</protein>
<sequence length="91" mass="10255">MSCHTYSPLAYPSHLQTKTAQVRILEEGIPLQHSGLTTASLLAYGAAHWPAPDVLPAGWRADWAQWDYLLTLFAFSPYFLRLPQIEMLVNV</sequence>
<dbReference type="Proteomes" id="UP001218218">
    <property type="component" value="Unassembled WGS sequence"/>
</dbReference>